<dbReference type="EMBL" id="MEWS01000001">
    <property type="protein sequence ID" value="OGC83049.1"/>
    <property type="molecule type" value="Genomic_DNA"/>
</dbReference>
<dbReference type="Pfam" id="PF26593">
    <property type="entry name" value="TraC-like"/>
    <property type="match status" value="1"/>
</dbReference>
<sequence length="245" mass="28102">MAVKKPQAAKAADATQRYLRFAEIRDNYIVLPDGSLRAVLKVSSVNFDLKSEEEQNGLIFSYQQFLNSLEFPIQIVVKSKKLDIDTYLERLTKVAEDHEEGLLKDQTYEYIEYVRKLVELADIMQKEFYVVVPYDTTHLQKMNPLEKLFNILAPGDTMAAYKRRLDEFESLRHGIKQRINTTASSLQRCGLSVDQLNTAELIKLLYETYNPVTSQREKVINLEDINIPFQAAATVTAKGKAVEED</sequence>
<organism evidence="2 3">
    <name type="scientific">Candidatus Abawacabacteria bacterium RIFCSPHIGHO2_01_FULL_46_8</name>
    <dbReference type="NCBI Taxonomy" id="1817815"/>
    <lineage>
        <taxon>Bacteria</taxon>
        <taxon>Candidatus Abawacaibacteriota</taxon>
    </lineage>
</organism>
<evidence type="ECO:0000313" key="3">
    <source>
        <dbReference type="Proteomes" id="UP000177521"/>
    </source>
</evidence>
<dbReference type="AlphaFoldDB" id="A0A1F4XN20"/>
<protein>
    <recommendedName>
        <fullName evidence="1">TraC-like domain-containing protein</fullName>
    </recommendedName>
</protein>
<feature type="domain" description="TraC-like" evidence="1">
    <location>
        <begin position="27"/>
        <end position="210"/>
    </location>
</feature>
<evidence type="ECO:0000259" key="1">
    <source>
        <dbReference type="Pfam" id="PF26593"/>
    </source>
</evidence>
<gene>
    <name evidence="2" type="ORF">A2788_01430</name>
</gene>
<comment type="caution">
    <text evidence="2">The sequence shown here is derived from an EMBL/GenBank/DDBJ whole genome shotgun (WGS) entry which is preliminary data.</text>
</comment>
<dbReference type="Proteomes" id="UP000177521">
    <property type="component" value="Unassembled WGS sequence"/>
</dbReference>
<reference evidence="2 3" key="1">
    <citation type="journal article" date="2016" name="Nat. Commun.">
        <title>Thousands of microbial genomes shed light on interconnected biogeochemical processes in an aquifer system.</title>
        <authorList>
            <person name="Anantharaman K."/>
            <person name="Brown C.T."/>
            <person name="Hug L.A."/>
            <person name="Sharon I."/>
            <person name="Castelle C.J."/>
            <person name="Probst A.J."/>
            <person name="Thomas B.C."/>
            <person name="Singh A."/>
            <person name="Wilkins M.J."/>
            <person name="Karaoz U."/>
            <person name="Brodie E.L."/>
            <person name="Williams K.H."/>
            <person name="Hubbard S.S."/>
            <person name="Banfield J.F."/>
        </authorList>
    </citation>
    <scope>NUCLEOTIDE SEQUENCE [LARGE SCALE GENOMIC DNA]</scope>
</reference>
<name>A0A1F4XN20_9BACT</name>
<evidence type="ECO:0000313" key="2">
    <source>
        <dbReference type="EMBL" id="OGC83049.1"/>
    </source>
</evidence>
<proteinExistence type="predicted"/>
<dbReference type="InterPro" id="IPR058596">
    <property type="entry name" value="TraC-like_dom"/>
</dbReference>
<accession>A0A1F4XN20</accession>